<dbReference type="RefSeq" id="WP_012618655.1">
    <property type="nucleotide sequence ID" value="NC_011832.1"/>
</dbReference>
<feature type="domain" description="Transcription regulator PadR N-terminal" evidence="2">
    <location>
        <begin position="83"/>
        <end position="126"/>
    </location>
</feature>
<organism evidence="3 4">
    <name type="scientific">Methanosphaerula palustris (strain ATCC BAA-1556 / DSM 19958 / E1-9c)</name>
    <dbReference type="NCBI Taxonomy" id="521011"/>
    <lineage>
        <taxon>Archaea</taxon>
        <taxon>Methanobacteriati</taxon>
        <taxon>Methanobacteriota</taxon>
        <taxon>Stenosarchaea group</taxon>
        <taxon>Methanomicrobia</taxon>
        <taxon>Methanomicrobiales</taxon>
        <taxon>Methanoregulaceae</taxon>
        <taxon>Methanosphaerula</taxon>
    </lineage>
</organism>
<keyword evidence="4" id="KW-1185">Reference proteome</keyword>
<dbReference type="EMBL" id="CP001338">
    <property type="protein sequence ID" value="ACL17336.1"/>
    <property type="molecule type" value="Genomic_DNA"/>
</dbReference>
<sequence length="191" mass="22013">MNGKWPHHDERIHEMIWGFRDRMMMMENFGGLRSWILFALKDGPKNGVEIMNSIQDIRRIPHAFHDHQPGSPFPGRPTNEGEESGMWRPSPGSIYPMLNKMTNKNLILKMEDKRYEMTQTGQETFSRIFGSVSPGANPESRRYDVDNVLTEMNGSASYLGDIAKEKLIPQEAIIDEIIQKLTQVKESLHQQ</sequence>
<dbReference type="InterPro" id="IPR005149">
    <property type="entry name" value="Tscrpt_reg_PadR_N"/>
</dbReference>
<dbReference type="STRING" id="521011.Mpal_2037"/>
<dbReference type="PANTHER" id="PTHR43252:SF5">
    <property type="entry name" value="TRANSCRIPTIONAL REGULATOR, PADR-LIKE FAMILY"/>
    <property type="match status" value="1"/>
</dbReference>
<protein>
    <submittedName>
        <fullName evidence="3">Transcriptional regulator, PadR-like family</fullName>
    </submittedName>
</protein>
<gene>
    <name evidence="3" type="ordered locus">Mpal_2037</name>
</gene>
<dbReference type="Pfam" id="PF03551">
    <property type="entry name" value="PadR"/>
    <property type="match status" value="1"/>
</dbReference>
<evidence type="ECO:0000313" key="4">
    <source>
        <dbReference type="Proteomes" id="UP000002457"/>
    </source>
</evidence>
<dbReference type="KEGG" id="mpl:Mpal_2037"/>
<evidence type="ECO:0000313" key="3">
    <source>
        <dbReference type="EMBL" id="ACL17336.1"/>
    </source>
</evidence>
<dbReference type="InterPro" id="IPR036388">
    <property type="entry name" value="WH-like_DNA-bd_sf"/>
</dbReference>
<dbReference type="PANTHER" id="PTHR43252">
    <property type="entry name" value="TRANSCRIPTIONAL REGULATOR YQJI"/>
    <property type="match status" value="1"/>
</dbReference>
<evidence type="ECO:0000259" key="2">
    <source>
        <dbReference type="Pfam" id="PF03551"/>
    </source>
</evidence>
<dbReference type="HOGENOM" id="CLU_063440_1_3_2"/>
<name>B8GDI5_METPE</name>
<dbReference type="AlphaFoldDB" id="B8GDI5"/>
<dbReference type="InterPro" id="IPR036390">
    <property type="entry name" value="WH_DNA-bd_sf"/>
</dbReference>
<dbReference type="eggNOG" id="arCOG00002">
    <property type="taxonomic scope" value="Archaea"/>
</dbReference>
<accession>B8GDI5</accession>
<evidence type="ECO:0000256" key="1">
    <source>
        <dbReference type="SAM" id="MobiDB-lite"/>
    </source>
</evidence>
<dbReference type="SUPFAM" id="SSF46785">
    <property type="entry name" value="Winged helix' DNA-binding domain"/>
    <property type="match status" value="1"/>
</dbReference>
<dbReference type="Gene3D" id="1.10.10.10">
    <property type="entry name" value="Winged helix-like DNA-binding domain superfamily/Winged helix DNA-binding domain"/>
    <property type="match status" value="1"/>
</dbReference>
<feature type="region of interest" description="Disordered" evidence="1">
    <location>
        <begin position="65"/>
        <end position="92"/>
    </location>
</feature>
<dbReference type="GeneID" id="25394196"/>
<reference evidence="3 4" key="1">
    <citation type="journal article" date="2015" name="Genome Announc.">
        <title>Complete Genome Sequence of Methanosphaerula palustris E1-9CT, a Hydrogenotrophic Methanogen Isolated from a Minerotrophic Fen Peatland.</title>
        <authorList>
            <person name="Cadillo-Quiroz H."/>
            <person name="Browne P."/>
            <person name="Kyrpides N."/>
            <person name="Woyke T."/>
            <person name="Goodwin L."/>
            <person name="Detter C."/>
            <person name="Yavitt J.B."/>
            <person name="Zinder S.H."/>
        </authorList>
    </citation>
    <scope>NUCLEOTIDE SEQUENCE [LARGE SCALE GENOMIC DNA]</scope>
    <source>
        <strain evidence="4">ATCC BAA-1556 / DSM 19958 / E1-9c</strain>
    </source>
</reference>
<dbReference type="Proteomes" id="UP000002457">
    <property type="component" value="Chromosome"/>
</dbReference>
<dbReference type="OrthoDB" id="56053at2157"/>
<proteinExistence type="predicted"/>